<dbReference type="AlphaFoldDB" id="A0A5D0MID4"/>
<keyword evidence="4" id="KW-1185">Reference proteome</keyword>
<evidence type="ECO:0000313" key="3">
    <source>
        <dbReference type="EMBL" id="TYB31271.1"/>
    </source>
</evidence>
<evidence type="ECO:0000256" key="1">
    <source>
        <dbReference type="ARBA" id="ARBA00010751"/>
    </source>
</evidence>
<dbReference type="EMBL" id="VSIX01000043">
    <property type="protein sequence ID" value="TYB31271.1"/>
    <property type="molecule type" value="Genomic_DNA"/>
</dbReference>
<evidence type="ECO:0000313" key="4">
    <source>
        <dbReference type="Proteomes" id="UP000324143"/>
    </source>
</evidence>
<sequence length="104" mass="11243">MIITTSENVAGKKVSETLGMVKGNTIKARHVGSDMVASIKKIFGGEIKGYTKMINSARQQAIERMEKKAEEMGADAVISVRFTTSEVMQGAAEILVYGTAVKFK</sequence>
<organism evidence="3 4">
    <name type="scientific">Candidatus Mcinerneyibacterium aminivorans</name>
    <dbReference type="NCBI Taxonomy" id="2703815"/>
    <lineage>
        <taxon>Bacteria</taxon>
        <taxon>Candidatus Macinerneyibacteriota</taxon>
        <taxon>Candidatus Mcinerneyibacteria</taxon>
        <taxon>Candidatus Mcinerneyibacteriales</taxon>
        <taxon>Candidatus Mcinerneyibacteriaceae</taxon>
        <taxon>Candidatus Mcinerneyibacterium</taxon>
    </lineage>
</organism>
<comment type="caution">
    <text evidence="3">The sequence shown here is derived from an EMBL/GenBank/DDBJ whole genome shotgun (WGS) entry which is preliminary data.</text>
</comment>
<reference evidence="3" key="1">
    <citation type="submission" date="2019-08" db="EMBL/GenBank/DDBJ databases">
        <title>Genomic characterization of a novel candidate phylum (ARYD3) from a high temperature, high salinity tertiary oil reservoir in north central Oklahoma, USA.</title>
        <authorList>
            <person name="Youssef N.H."/>
            <person name="Yadav A."/>
            <person name="Elshahed M.S."/>
        </authorList>
    </citation>
    <scope>NUCLEOTIDE SEQUENCE [LARGE SCALE GENOMIC DNA]</scope>
    <source>
        <strain evidence="3">ARYD3</strain>
    </source>
</reference>
<dbReference type="HAMAP" id="MF_00338">
    <property type="entry name" value="UPF0145"/>
    <property type="match status" value="1"/>
</dbReference>
<evidence type="ECO:0000256" key="2">
    <source>
        <dbReference type="HAMAP-Rule" id="MF_00338"/>
    </source>
</evidence>
<dbReference type="PANTHER" id="PTHR34068">
    <property type="entry name" value="UPF0145 PROTEIN YBJQ"/>
    <property type="match status" value="1"/>
</dbReference>
<dbReference type="SUPFAM" id="SSF117782">
    <property type="entry name" value="YbjQ-like"/>
    <property type="match status" value="1"/>
</dbReference>
<proteinExistence type="inferred from homology"/>
<comment type="similarity">
    <text evidence="1 2">Belongs to the UPF0145 family.</text>
</comment>
<gene>
    <name evidence="3" type="ORF">FXF47_05080</name>
</gene>
<dbReference type="InterPro" id="IPR002765">
    <property type="entry name" value="UPF0145_YbjQ-like"/>
</dbReference>
<protein>
    <recommendedName>
        <fullName evidence="2">UPF0145 protein FXF47_05080</fullName>
    </recommendedName>
</protein>
<dbReference type="Pfam" id="PF01906">
    <property type="entry name" value="YbjQ_1"/>
    <property type="match status" value="1"/>
</dbReference>
<accession>A0A5D0MID4</accession>
<dbReference type="InterPro" id="IPR035439">
    <property type="entry name" value="UPF0145_dom_sf"/>
</dbReference>
<dbReference type="Gene3D" id="3.30.110.70">
    <property type="entry name" value="Hypothetical protein apc22750. Chain B"/>
    <property type="match status" value="1"/>
</dbReference>
<name>A0A5D0MID4_9BACT</name>
<dbReference type="PANTHER" id="PTHR34068:SF2">
    <property type="entry name" value="UPF0145 PROTEIN SCO3412"/>
    <property type="match status" value="1"/>
</dbReference>
<dbReference type="Proteomes" id="UP000324143">
    <property type="component" value="Unassembled WGS sequence"/>
</dbReference>